<evidence type="ECO:0000256" key="2">
    <source>
        <dbReference type="ARBA" id="ARBA00022553"/>
    </source>
</evidence>
<dbReference type="EMBL" id="QCYY01002780">
    <property type="protein sequence ID" value="ROT67674.1"/>
    <property type="molecule type" value="Genomic_DNA"/>
</dbReference>
<dbReference type="InterPro" id="IPR001952">
    <property type="entry name" value="Alkaline_phosphatase"/>
</dbReference>
<evidence type="ECO:0000313" key="6">
    <source>
        <dbReference type="Proteomes" id="UP000283509"/>
    </source>
</evidence>
<feature type="binding site" evidence="3">
    <location>
        <position position="120"/>
    </location>
    <ligand>
        <name>Zn(2+)</name>
        <dbReference type="ChEBI" id="CHEBI:29105"/>
        <label>2</label>
    </ligand>
</feature>
<feature type="transmembrane region" description="Helical" evidence="4">
    <location>
        <begin position="188"/>
        <end position="209"/>
    </location>
</feature>
<dbReference type="PANTHER" id="PTHR11596:SF5">
    <property type="entry name" value="ALKALINE PHOSPHATASE"/>
    <property type="match status" value="1"/>
</dbReference>
<feature type="binding site" evidence="3">
    <location>
        <position position="24"/>
    </location>
    <ligand>
        <name>Zn(2+)</name>
        <dbReference type="ChEBI" id="CHEBI:29105"/>
        <label>2</label>
    </ligand>
</feature>
<evidence type="ECO:0000313" key="5">
    <source>
        <dbReference type="EMBL" id="ROT67674.1"/>
    </source>
</evidence>
<keyword evidence="6" id="KW-1185">Reference proteome</keyword>
<evidence type="ECO:0000256" key="1">
    <source>
        <dbReference type="ARBA" id="ARBA00012647"/>
    </source>
</evidence>
<keyword evidence="3" id="KW-0862">Zinc</keyword>
<dbReference type="EC" id="3.1.3.1" evidence="1"/>
<dbReference type="Gene3D" id="3.40.720.10">
    <property type="entry name" value="Alkaline Phosphatase, subunit A"/>
    <property type="match status" value="1"/>
</dbReference>
<dbReference type="OrthoDB" id="5818554at2759"/>
<feature type="binding site" evidence="3">
    <location>
        <position position="25"/>
    </location>
    <ligand>
        <name>Zn(2+)</name>
        <dbReference type="ChEBI" id="CHEBI:29105"/>
        <label>2</label>
    </ligand>
</feature>
<dbReference type="STRING" id="6689.A0A423STY1"/>
<keyword evidence="2" id="KW-0597">Phosphoprotein</keyword>
<dbReference type="AlphaFoldDB" id="A0A423STY1"/>
<gene>
    <name evidence="5" type="ORF">C7M84_014227</name>
</gene>
<keyword evidence="4" id="KW-0812">Transmembrane</keyword>
<comment type="caution">
    <text evidence="5">The sequence shown here is derived from an EMBL/GenBank/DDBJ whole genome shotgun (WGS) entry which is preliminary data.</text>
</comment>
<name>A0A423STY1_PENVA</name>
<dbReference type="SUPFAM" id="SSF53649">
    <property type="entry name" value="Alkaline phosphatase-like"/>
    <property type="match status" value="1"/>
</dbReference>
<keyword evidence="3" id="KW-0479">Metal-binding</keyword>
<dbReference type="Pfam" id="PF00245">
    <property type="entry name" value="Alk_phosphatase"/>
    <property type="match status" value="1"/>
</dbReference>
<comment type="cofactor">
    <cofactor evidence="3">
        <name>Zn(2+)</name>
        <dbReference type="ChEBI" id="CHEBI:29105"/>
    </cofactor>
    <text evidence="3">Binds 2 Zn(2+) ions.</text>
</comment>
<dbReference type="GO" id="GO:0004035">
    <property type="term" value="F:alkaline phosphatase activity"/>
    <property type="evidence" value="ECO:0007669"/>
    <property type="project" value="UniProtKB-EC"/>
</dbReference>
<proteinExistence type="predicted"/>
<organism evidence="5 6">
    <name type="scientific">Penaeus vannamei</name>
    <name type="common">Whiteleg shrimp</name>
    <name type="synonym">Litopenaeus vannamei</name>
    <dbReference type="NCBI Taxonomy" id="6689"/>
    <lineage>
        <taxon>Eukaryota</taxon>
        <taxon>Metazoa</taxon>
        <taxon>Ecdysozoa</taxon>
        <taxon>Arthropoda</taxon>
        <taxon>Crustacea</taxon>
        <taxon>Multicrustacea</taxon>
        <taxon>Malacostraca</taxon>
        <taxon>Eumalacostraca</taxon>
        <taxon>Eucarida</taxon>
        <taxon>Decapoda</taxon>
        <taxon>Dendrobranchiata</taxon>
        <taxon>Penaeoidea</taxon>
        <taxon>Penaeidae</taxon>
        <taxon>Penaeus</taxon>
    </lineage>
</organism>
<dbReference type="Proteomes" id="UP000283509">
    <property type="component" value="Unassembled WGS sequence"/>
</dbReference>
<protein>
    <recommendedName>
        <fullName evidence="1">alkaline phosphatase</fullName>
        <ecNumber evidence="1">3.1.3.1</ecNumber>
    </recommendedName>
</protein>
<evidence type="ECO:0000256" key="3">
    <source>
        <dbReference type="PIRSR" id="PIRSR601952-2"/>
    </source>
</evidence>
<keyword evidence="4" id="KW-1133">Transmembrane helix</keyword>
<evidence type="ECO:0000256" key="4">
    <source>
        <dbReference type="SAM" id="Phobius"/>
    </source>
</evidence>
<dbReference type="InterPro" id="IPR017850">
    <property type="entry name" value="Alkaline_phosphatase_core_sf"/>
</dbReference>
<dbReference type="GO" id="GO:0046872">
    <property type="term" value="F:metal ion binding"/>
    <property type="evidence" value="ECO:0007669"/>
    <property type="project" value="UniProtKB-KW"/>
</dbReference>
<sequence>MDEAIEKALNLTSEEDTLIVVTADHAHTMSISGYPSRGQEIIVRIADILITALKLCLAALGDDGLPYTTLMYANGPGYNYTVKEDENEQHLVSRWNITQEVATGWDYTQLAAVPRNSETHGGDDVAIYANGPMAHLFHTLHEQNYIAHAMAYAACIGANQDHCKGASTMYPGTPTVGKTTDYIETTTAGGSTLAALPGVVLALLSALWLQH</sequence>
<keyword evidence="4" id="KW-0472">Membrane</keyword>
<accession>A0A423STY1</accession>
<reference evidence="5 6" key="2">
    <citation type="submission" date="2019-01" db="EMBL/GenBank/DDBJ databases">
        <title>The decoding of complex shrimp genome reveals the adaptation for benthos swimmer, frequently molting mechanism and breeding impact on genome.</title>
        <authorList>
            <person name="Sun Y."/>
            <person name="Gao Y."/>
            <person name="Yu Y."/>
        </authorList>
    </citation>
    <scope>NUCLEOTIDE SEQUENCE [LARGE SCALE GENOMIC DNA]</scope>
    <source>
        <tissue evidence="5">Muscle</tissue>
    </source>
</reference>
<reference evidence="5 6" key="1">
    <citation type="submission" date="2018-04" db="EMBL/GenBank/DDBJ databases">
        <authorList>
            <person name="Zhang X."/>
            <person name="Yuan J."/>
            <person name="Li F."/>
            <person name="Xiang J."/>
        </authorList>
    </citation>
    <scope>NUCLEOTIDE SEQUENCE [LARGE SCALE GENOMIC DNA]</scope>
    <source>
        <tissue evidence="5">Muscle</tissue>
    </source>
</reference>
<dbReference type="PANTHER" id="PTHR11596">
    <property type="entry name" value="ALKALINE PHOSPHATASE"/>
    <property type="match status" value="1"/>
</dbReference>